<proteinExistence type="predicted"/>
<protein>
    <submittedName>
        <fullName evidence="2">Lysine methyltransferase</fullName>
    </submittedName>
</protein>
<comment type="caution">
    <text evidence="2">The sequence shown here is derived from an EMBL/GenBank/DDBJ whole genome shotgun (WGS) entry which is preliminary data.</text>
</comment>
<dbReference type="GO" id="GO:0008168">
    <property type="term" value="F:methyltransferase activity"/>
    <property type="evidence" value="ECO:0007669"/>
    <property type="project" value="UniProtKB-KW"/>
</dbReference>
<evidence type="ECO:0000313" key="3">
    <source>
        <dbReference type="Proteomes" id="UP000693970"/>
    </source>
</evidence>
<feature type="region of interest" description="Disordered" evidence="1">
    <location>
        <begin position="48"/>
        <end position="99"/>
    </location>
</feature>
<dbReference type="Pfam" id="PF10294">
    <property type="entry name" value="Methyltransf_16"/>
    <property type="match status" value="1"/>
</dbReference>
<evidence type="ECO:0000313" key="2">
    <source>
        <dbReference type="EMBL" id="KAG7355764.1"/>
    </source>
</evidence>
<reference evidence="2" key="1">
    <citation type="journal article" date="2021" name="Sci. Rep.">
        <title>Diploid genomic architecture of Nitzschia inconspicua, an elite biomass production diatom.</title>
        <authorList>
            <person name="Oliver A."/>
            <person name="Podell S."/>
            <person name="Pinowska A."/>
            <person name="Traller J.C."/>
            <person name="Smith S.R."/>
            <person name="McClure R."/>
            <person name="Beliaev A."/>
            <person name="Bohutskyi P."/>
            <person name="Hill E.A."/>
            <person name="Rabines A."/>
            <person name="Zheng H."/>
            <person name="Allen L.Z."/>
            <person name="Kuo A."/>
            <person name="Grigoriev I.V."/>
            <person name="Allen A.E."/>
            <person name="Hazlebeck D."/>
            <person name="Allen E.E."/>
        </authorList>
    </citation>
    <scope>NUCLEOTIDE SEQUENCE</scope>
    <source>
        <strain evidence="2">Hildebrandi</strain>
    </source>
</reference>
<dbReference type="AlphaFoldDB" id="A0A9K3L5L0"/>
<sequence>MTFERQPLTATAALRRLHCSSMRGLGFSFRNCIRRESEKHLAVTAAAFPQSGQSPIGQHRTTTSGSPSHLPQPSHGVYRNSFENTRAGGKPRVKTSSTRPENVFLATPSQQPPPQSEPILLLEGDQYHFSEQGGIARSFYHLVDNLIDTSGPSIAIEEHYDLENCLKSYIIRKTTNNNACGKNEVNLGKALERSPLLLQEIPDRWFCSNEKTSATSPGTGSRTWDSSLAMAMYFGKYPELLTGRCIEVGSGVGLGGILSGLLQTISTSSSLQSLTLTDCQDQVIDQCKENVVKIFGDAPSLVCVNKLNWHDFLMADNANAMAHAGLYDTILACDCAYIYPDIIALAKTLKTLLRNNVESRCYVFGPSNRGGFHELIKLLREDASYDVNIQELHMVRYRLEASIQDDFIGESRLWQKDFLHTSSDLGRRQHRSKLCSKTESAVLLATLSFRSIHSAKKPRSISDID</sequence>
<dbReference type="PANTHER" id="PTHR14614">
    <property type="entry name" value="HEPATOCELLULAR CARCINOMA-ASSOCIATED ANTIGEN"/>
    <property type="match status" value="1"/>
</dbReference>
<evidence type="ECO:0000256" key="1">
    <source>
        <dbReference type="SAM" id="MobiDB-lite"/>
    </source>
</evidence>
<keyword evidence="2" id="KW-0808">Transferase</keyword>
<dbReference type="Proteomes" id="UP000693970">
    <property type="component" value="Unassembled WGS sequence"/>
</dbReference>
<reference evidence="2" key="2">
    <citation type="submission" date="2021-04" db="EMBL/GenBank/DDBJ databases">
        <authorList>
            <person name="Podell S."/>
        </authorList>
    </citation>
    <scope>NUCLEOTIDE SEQUENCE</scope>
    <source>
        <strain evidence="2">Hildebrandi</strain>
    </source>
</reference>
<feature type="compositionally biased region" description="Polar residues" evidence="1">
    <location>
        <begin position="50"/>
        <end position="71"/>
    </location>
</feature>
<name>A0A9K3L5L0_9STRA</name>
<keyword evidence="2" id="KW-0489">Methyltransferase</keyword>
<keyword evidence="3" id="KW-1185">Reference proteome</keyword>
<dbReference type="OrthoDB" id="194386at2759"/>
<gene>
    <name evidence="2" type="ORF">IV203_000450</name>
</gene>
<dbReference type="EMBL" id="JAGRRH010000015">
    <property type="protein sequence ID" value="KAG7355764.1"/>
    <property type="molecule type" value="Genomic_DNA"/>
</dbReference>
<accession>A0A9K3L5L0</accession>
<dbReference type="InterPro" id="IPR019410">
    <property type="entry name" value="Methyltransf_16"/>
</dbReference>
<organism evidence="2 3">
    <name type="scientific">Nitzschia inconspicua</name>
    <dbReference type="NCBI Taxonomy" id="303405"/>
    <lineage>
        <taxon>Eukaryota</taxon>
        <taxon>Sar</taxon>
        <taxon>Stramenopiles</taxon>
        <taxon>Ochrophyta</taxon>
        <taxon>Bacillariophyta</taxon>
        <taxon>Bacillariophyceae</taxon>
        <taxon>Bacillariophycidae</taxon>
        <taxon>Bacillariales</taxon>
        <taxon>Bacillariaceae</taxon>
        <taxon>Nitzschia</taxon>
    </lineage>
</organism>
<dbReference type="GO" id="GO:0032259">
    <property type="term" value="P:methylation"/>
    <property type="evidence" value="ECO:0007669"/>
    <property type="project" value="UniProtKB-KW"/>
</dbReference>